<dbReference type="Gene3D" id="1.20.120.1630">
    <property type="match status" value="1"/>
</dbReference>
<comment type="caution">
    <text evidence="2">The sequence shown here is derived from an EMBL/GenBank/DDBJ whole genome shotgun (WGS) entry which is preliminary data.</text>
</comment>
<protein>
    <submittedName>
        <fullName evidence="2">Steroid 5-alpha reductase family enzyme</fullName>
    </submittedName>
</protein>
<dbReference type="EMBL" id="JACHWY010000002">
    <property type="protein sequence ID" value="MBB3047811.1"/>
    <property type="molecule type" value="Genomic_DNA"/>
</dbReference>
<feature type="transmembrane region" description="Helical" evidence="1">
    <location>
        <begin position="216"/>
        <end position="234"/>
    </location>
</feature>
<accession>A0A7W4W5F4</accession>
<dbReference type="Pfam" id="PF06966">
    <property type="entry name" value="DUF1295"/>
    <property type="match status" value="1"/>
</dbReference>
<dbReference type="Proteomes" id="UP000537130">
    <property type="component" value="Unassembled WGS sequence"/>
</dbReference>
<dbReference type="InterPro" id="IPR010721">
    <property type="entry name" value="UstE-like"/>
</dbReference>
<dbReference type="RefSeq" id="WP_183410569.1">
    <property type="nucleotide sequence ID" value="NZ_JACHWY010000002.1"/>
</dbReference>
<dbReference type="AlphaFoldDB" id="A0A7W4W5F4"/>
<feature type="transmembrane region" description="Helical" evidence="1">
    <location>
        <begin position="91"/>
        <end position="112"/>
    </location>
</feature>
<keyword evidence="3" id="KW-1185">Reference proteome</keyword>
<feature type="transmembrane region" description="Helical" evidence="1">
    <location>
        <begin position="64"/>
        <end position="85"/>
    </location>
</feature>
<keyword evidence="1" id="KW-0472">Membrane</keyword>
<feature type="transmembrane region" description="Helical" evidence="1">
    <location>
        <begin position="133"/>
        <end position="158"/>
    </location>
</feature>
<evidence type="ECO:0000313" key="2">
    <source>
        <dbReference type="EMBL" id="MBB3047811.1"/>
    </source>
</evidence>
<proteinExistence type="predicted"/>
<feature type="transmembrane region" description="Helical" evidence="1">
    <location>
        <begin position="240"/>
        <end position="261"/>
    </location>
</feature>
<sequence>MAAIFRALIVILVSVGLALGLALVVDNSQQQLFGLPALVALALVALGIQWLVFIPSYLFQTEIYYDLTGSLTYLLVTGVAVAFLAGSEPSLRAVLLAALVVIWALRLGPFLFRRIKKAGKDGRFDEIKTRWPRFLVTWTLQGLWVFITLLAALVAITTPDAKPLGVTALIGFAMWLIGFTFEAVADAQKSAFNSDPANQGRFVDVGLWRWSRHPNYFGEILLWMGVAVIAAPVFQGLQWLALISPLFVIFLLMKVSGVPLLEKRADEKWGDSPEYQRYKKDVPVLLPRPPR</sequence>
<evidence type="ECO:0000256" key="1">
    <source>
        <dbReference type="SAM" id="Phobius"/>
    </source>
</evidence>
<organism evidence="2 3">
    <name type="scientific">Litorivivens lipolytica</name>
    <dbReference type="NCBI Taxonomy" id="1524264"/>
    <lineage>
        <taxon>Bacteria</taxon>
        <taxon>Pseudomonadati</taxon>
        <taxon>Pseudomonadota</taxon>
        <taxon>Gammaproteobacteria</taxon>
        <taxon>Litorivivens</taxon>
    </lineage>
</organism>
<reference evidence="2 3" key="1">
    <citation type="submission" date="2020-08" db="EMBL/GenBank/DDBJ databases">
        <title>Genomic Encyclopedia of Type Strains, Phase III (KMG-III): the genomes of soil and plant-associated and newly described type strains.</title>
        <authorList>
            <person name="Whitman W."/>
        </authorList>
    </citation>
    <scope>NUCLEOTIDE SEQUENCE [LARGE SCALE GENOMIC DNA]</scope>
    <source>
        <strain evidence="2 3">CECT 8654</strain>
    </source>
</reference>
<dbReference type="PANTHER" id="PTHR32251:SF17">
    <property type="entry name" value="STEROID 5-ALPHA REDUCTASE C-TERMINAL DOMAIN-CONTAINING PROTEIN"/>
    <property type="match status" value="1"/>
</dbReference>
<dbReference type="GO" id="GO:0016020">
    <property type="term" value="C:membrane"/>
    <property type="evidence" value="ECO:0007669"/>
    <property type="project" value="TreeGrafter"/>
</dbReference>
<keyword evidence="1" id="KW-0812">Transmembrane</keyword>
<dbReference type="PROSITE" id="PS50244">
    <property type="entry name" value="S5A_REDUCTASE"/>
    <property type="match status" value="1"/>
</dbReference>
<keyword evidence="1" id="KW-1133">Transmembrane helix</keyword>
<evidence type="ECO:0000313" key="3">
    <source>
        <dbReference type="Proteomes" id="UP000537130"/>
    </source>
</evidence>
<gene>
    <name evidence="2" type="ORF">FHR99_002077</name>
</gene>
<name>A0A7W4W5F4_9GAMM</name>
<feature type="transmembrane region" description="Helical" evidence="1">
    <location>
        <begin position="32"/>
        <end position="52"/>
    </location>
</feature>
<dbReference type="PANTHER" id="PTHR32251">
    <property type="entry name" value="3-OXO-5-ALPHA-STEROID 4-DEHYDROGENASE"/>
    <property type="match status" value="1"/>
</dbReference>
<feature type="transmembrane region" description="Helical" evidence="1">
    <location>
        <begin position="164"/>
        <end position="185"/>
    </location>
</feature>